<dbReference type="OrthoDB" id="19045at2759"/>
<dbReference type="GO" id="GO:0046404">
    <property type="term" value="F:ATP-dependent polydeoxyribonucleotide 5'-hydroxyl-kinase activity"/>
    <property type="evidence" value="ECO:0007669"/>
    <property type="project" value="TreeGrafter"/>
</dbReference>
<dbReference type="Pfam" id="PF08645">
    <property type="entry name" value="PNK3P"/>
    <property type="match status" value="1"/>
</dbReference>
<proteinExistence type="predicted"/>
<organism evidence="1 2">
    <name type="scientific">Sungouiella intermedia</name>
    <dbReference type="NCBI Taxonomy" id="45354"/>
    <lineage>
        <taxon>Eukaryota</taxon>
        <taxon>Fungi</taxon>
        <taxon>Dikarya</taxon>
        <taxon>Ascomycota</taxon>
        <taxon>Saccharomycotina</taxon>
        <taxon>Pichiomycetes</taxon>
        <taxon>Metschnikowiaceae</taxon>
        <taxon>Sungouiella</taxon>
    </lineage>
</organism>
<dbReference type="InterPro" id="IPR036412">
    <property type="entry name" value="HAD-like_sf"/>
</dbReference>
<dbReference type="SUPFAM" id="SSF56784">
    <property type="entry name" value="HAD-like"/>
    <property type="match status" value="1"/>
</dbReference>
<dbReference type="Proteomes" id="UP000182334">
    <property type="component" value="Chromosome II"/>
</dbReference>
<dbReference type="InterPro" id="IPR023214">
    <property type="entry name" value="HAD_sf"/>
</dbReference>
<dbReference type="NCBIfam" id="TIGR01664">
    <property type="entry name" value="DNA-3'-Pase"/>
    <property type="match status" value="1"/>
</dbReference>
<dbReference type="PANTHER" id="PTHR12083">
    <property type="entry name" value="BIFUNCTIONAL POLYNUCLEOTIDE PHOSPHATASE/KINASE"/>
    <property type="match status" value="1"/>
</dbReference>
<dbReference type="InterPro" id="IPR006549">
    <property type="entry name" value="HAD-SF_hydro_IIIA"/>
</dbReference>
<dbReference type="STRING" id="45354.A0A1L0BC95"/>
<accession>A0A1L0BC95</accession>
<keyword evidence="2" id="KW-1185">Reference proteome</keyword>
<protein>
    <submittedName>
        <fullName evidence="1">CIC11C00000004724</fullName>
    </submittedName>
</protein>
<reference evidence="1 2" key="1">
    <citation type="submission" date="2016-10" db="EMBL/GenBank/DDBJ databases">
        <authorList>
            <person name="de Groot N.N."/>
        </authorList>
    </citation>
    <scope>NUCLEOTIDE SEQUENCE [LARGE SCALE GENOMIC DNA]</scope>
    <source>
        <strain evidence="1 2">CBS 141442</strain>
    </source>
</reference>
<dbReference type="GO" id="GO:0003690">
    <property type="term" value="F:double-stranded DNA binding"/>
    <property type="evidence" value="ECO:0007669"/>
    <property type="project" value="TreeGrafter"/>
</dbReference>
<dbReference type="Gene3D" id="3.40.50.1000">
    <property type="entry name" value="HAD superfamily/HAD-like"/>
    <property type="match status" value="1"/>
</dbReference>
<dbReference type="PANTHER" id="PTHR12083:SF9">
    <property type="entry name" value="BIFUNCTIONAL POLYNUCLEOTIDE PHOSPHATASE_KINASE"/>
    <property type="match status" value="1"/>
</dbReference>
<dbReference type="GO" id="GO:0046403">
    <property type="term" value="F:polynucleotide 3'-phosphatase activity"/>
    <property type="evidence" value="ECO:0007669"/>
    <property type="project" value="TreeGrafter"/>
</dbReference>
<evidence type="ECO:0000313" key="1">
    <source>
        <dbReference type="EMBL" id="SGZ49046.1"/>
    </source>
</evidence>
<dbReference type="InterPro" id="IPR013954">
    <property type="entry name" value="PNK3P"/>
</dbReference>
<gene>
    <name evidence="1" type="ORF">SAMEA4029010_CIC11G00000004724</name>
</gene>
<dbReference type="GO" id="GO:0006281">
    <property type="term" value="P:DNA repair"/>
    <property type="evidence" value="ECO:0007669"/>
    <property type="project" value="TreeGrafter"/>
</dbReference>
<dbReference type="InterPro" id="IPR006551">
    <property type="entry name" value="Polynucleotide_phosphatase"/>
</dbReference>
<dbReference type="NCBIfam" id="TIGR01662">
    <property type="entry name" value="HAD-SF-IIIA"/>
    <property type="match status" value="1"/>
</dbReference>
<name>A0A1L0BC95_9ASCO</name>
<evidence type="ECO:0000313" key="2">
    <source>
        <dbReference type="Proteomes" id="UP000182334"/>
    </source>
</evidence>
<dbReference type="AlphaFoldDB" id="A0A1L0BC95"/>
<dbReference type="EMBL" id="LT635757">
    <property type="protein sequence ID" value="SGZ49046.1"/>
    <property type="molecule type" value="Genomic_DNA"/>
</dbReference>
<sequence>MTGDITKLLGGKVTKRSSTTSKINADKINEADFPFCWRIKGSHLVTNTPPSHEFKKYYKSRNGLNGPKKVKIAAFDMDSTLIDTKSGVKFGRGPNDWKWWNDQVTLVLKKYADENYTLVIFTNQGTVVVTEEIRNKSKSFANLCSKVNQMMASLKSTVDARVLVYAASARPRPKRAKNVSSEELHATTRKPGTGMWEELENYIRRSLGDEYEIDKDKSFFVGDAAGRDGDHLDSDKVFAEGFGIQFDIPENIFKMPTDDDSNTTDNSD</sequence>